<dbReference type="EMBL" id="KV425620">
    <property type="protein sequence ID" value="KZT20457.1"/>
    <property type="molecule type" value="Genomic_DNA"/>
</dbReference>
<dbReference type="Proteomes" id="UP000076761">
    <property type="component" value="Unassembled WGS sequence"/>
</dbReference>
<gene>
    <name evidence="1" type="ORF">NEOLEDRAFT_1075620</name>
</gene>
<proteinExistence type="predicted"/>
<organism evidence="1 2">
    <name type="scientific">Neolentinus lepideus HHB14362 ss-1</name>
    <dbReference type="NCBI Taxonomy" id="1314782"/>
    <lineage>
        <taxon>Eukaryota</taxon>
        <taxon>Fungi</taxon>
        <taxon>Dikarya</taxon>
        <taxon>Basidiomycota</taxon>
        <taxon>Agaricomycotina</taxon>
        <taxon>Agaricomycetes</taxon>
        <taxon>Gloeophyllales</taxon>
        <taxon>Gloeophyllaceae</taxon>
        <taxon>Neolentinus</taxon>
    </lineage>
</organism>
<protein>
    <recommendedName>
        <fullName evidence="3">Endonuclease/exonuclease/phosphatase domain-containing protein</fullName>
    </recommendedName>
</protein>
<dbReference type="STRING" id="1314782.A0A165P380"/>
<dbReference type="InParanoid" id="A0A165P380"/>
<name>A0A165P380_9AGAM</name>
<keyword evidence="2" id="KW-1185">Reference proteome</keyword>
<reference evidence="1 2" key="1">
    <citation type="journal article" date="2016" name="Mol. Biol. Evol.">
        <title>Comparative Genomics of Early-Diverging Mushroom-Forming Fungi Provides Insights into the Origins of Lignocellulose Decay Capabilities.</title>
        <authorList>
            <person name="Nagy L.G."/>
            <person name="Riley R."/>
            <person name="Tritt A."/>
            <person name="Adam C."/>
            <person name="Daum C."/>
            <person name="Floudas D."/>
            <person name="Sun H."/>
            <person name="Yadav J.S."/>
            <person name="Pangilinan J."/>
            <person name="Larsson K.H."/>
            <person name="Matsuura K."/>
            <person name="Barry K."/>
            <person name="Labutti K."/>
            <person name="Kuo R."/>
            <person name="Ohm R.A."/>
            <person name="Bhattacharya S.S."/>
            <person name="Shirouzu T."/>
            <person name="Yoshinaga Y."/>
            <person name="Martin F.M."/>
            <person name="Grigoriev I.V."/>
            <person name="Hibbett D.S."/>
        </authorList>
    </citation>
    <scope>NUCLEOTIDE SEQUENCE [LARGE SCALE GENOMIC DNA]</scope>
    <source>
        <strain evidence="1 2">HHB14362 ss-1</strain>
    </source>
</reference>
<dbReference type="Gene3D" id="3.60.10.10">
    <property type="entry name" value="Endonuclease/exonuclease/phosphatase"/>
    <property type="match status" value="1"/>
</dbReference>
<evidence type="ECO:0000313" key="1">
    <source>
        <dbReference type="EMBL" id="KZT20457.1"/>
    </source>
</evidence>
<dbReference type="OrthoDB" id="2840473at2759"/>
<dbReference type="InterPro" id="IPR036691">
    <property type="entry name" value="Endo/exonu/phosph_ase_sf"/>
</dbReference>
<evidence type="ECO:0008006" key="3">
    <source>
        <dbReference type="Google" id="ProtNLM"/>
    </source>
</evidence>
<evidence type="ECO:0000313" key="2">
    <source>
        <dbReference type="Proteomes" id="UP000076761"/>
    </source>
</evidence>
<dbReference type="SUPFAM" id="SSF56219">
    <property type="entry name" value="DNase I-like"/>
    <property type="match status" value="1"/>
</dbReference>
<accession>A0A165P380</accession>
<feature type="non-terminal residue" evidence="1">
    <location>
        <position position="91"/>
    </location>
</feature>
<dbReference type="AlphaFoldDB" id="A0A165P380"/>
<sequence>MTSTTAPRRKIRIWQENLNKSITATFDLLNRADLHKNWDILLIQEPYIDTFKNAKATRAWTVIYPTDHLNRSEKTRSLILVNSRLSTNDWR</sequence>